<dbReference type="InterPro" id="IPR051549">
    <property type="entry name" value="PEP_Utilizing_Enz"/>
</dbReference>
<gene>
    <name evidence="4" type="ORF">GCM10025883_11590</name>
</gene>
<evidence type="ECO:0000313" key="5">
    <source>
        <dbReference type="Proteomes" id="UP001157126"/>
    </source>
</evidence>
<feature type="compositionally biased region" description="Acidic residues" evidence="1">
    <location>
        <begin position="291"/>
        <end position="301"/>
    </location>
</feature>
<name>A0ABQ6IME8_9MICO</name>
<proteinExistence type="predicted"/>
<dbReference type="Proteomes" id="UP001157126">
    <property type="component" value="Unassembled WGS sequence"/>
</dbReference>
<dbReference type="InterPro" id="IPR013815">
    <property type="entry name" value="ATP_grasp_subdomain_1"/>
</dbReference>
<feature type="region of interest" description="Disordered" evidence="1">
    <location>
        <begin position="280"/>
        <end position="306"/>
    </location>
</feature>
<dbReference type="PANTHER" id="PTHR43615">
    <property type="entry name" value="PHOSPHOENOLPYRUVATE SYNTHASE-RELATED"/>
    <property type="match status" value="1"/>
</dbReference>
<reference evidence="5" key="1">
    <citation type="journal article" date="2019" name="Int. J. Syst. Evol. Microbiol.">
        <title>The Global Catalogue of Microorganisms (GCM) 10K type strain sequencing project: providing services to taxonomists for standard genome sequencing and annotation.</title>
        <authorList>
            <consortium name="The Broad Institute Genomics Platform"/>
            <consortium name="The Broad Institute Genome Sequencing Center for Infectious Disease"/>
            <person name="Wu L."/>
            <person name="Ma J."/>
        </authorList>
    </citation>
    <scope>NUCLEOTIDE SEQUENCE [LARGE SCALE GENOMIC DNA]</scope>
    <source>
        <strain evidence="5">NBRC 113072</strain>
    </source>
</reference>
<dbReference type="PANTHER" id="PTHR43615:SF1">
    <property type="entry name" value="PPDK_N DOMAIN-CONTAINING PROTEIN"/>
    <property type="match status" value="1"/>
</dbReference>
<dbReference type="Gene3D" id="3.30.1490.20">
    <property type="entry name" value="ATP-grasp fold, A domain"/>
    <property type="match status" value="1"/>
</dbReference>
<dbReference type="RefSeq" id="WP_284303092.1">
    <property type="nucleotide sequence ID" value="NZ_BSUO01000001.1"/>
</dbReference>
<dbReference type="EMBL" id="BSUO01000001">
    <property type="protein sequence ID" value="GMA39114.1"/>
    <property type="molecule type" value="Genomic_DNA"/>
</dbReference>
<dbReference type="SUPFAM" id="SSF52009">
    <property type="entry name" value="Phosphohistidine domain"/>
    <property type="match status" value="1"/>
</dbReference>
<dbReference type="Gene3D" id="3.50.30.10">
    <property type="entry name" value="Phosphohistidine domain"/>
    <property type="match status" value="1"/>
</dbReference>
<feature type="domain" description="Pyruvate phosphate dikinase AMP/ATP-binding" evidence="3">
    <location>
        <begin position="66"/>
        <end position="281"/>
    </location>
</feature>
<dbReference type="Pfam" id="PF00391">
    <property type="entry name" value="PEP-utilizers"/>
    <property type="match status" value="1"/>
</dbReference>
<keyword evidence="5" id="KW-1185">Reference proteome</keyword>
<evidence type="ECO:0000256" key="1">
    <source>
        <dbReference type="SAM" id="MobiDB-lite"/>
    </source>
</evidence>
<evidence type="ECO:0000259" key="2">
    <source>
        <dbReference type="Pfam" id="PF00391"/>
    </source>
</evidence>
<dbReference type="InterPro" id="IPR008279">
    <property type="entry name" value="PEP-util_enz_mobile_dom"/>
</dbReference>
<evidence type="ECO:0008006" key="6">
    <source>
        <dbReference type="Google" id="ProtNLM"/>
    </source>
</evidence>
<sequence length="415" mass="43139">MNVIPLDDATPATSGGKAATLATLRQAGITVPDGFVITTDAYRDHAAAPSTADVRQRAPALRPPSAELLDEIDAALTDLFGAPDAGHVAVRSSAIGEDTPSASAAGQHETVLAVRGTRAVADAVTRCWASLWNERAIAYRRAHPAPAESPAMAVLVQRLVDAEVSGVAFTTDPRIVEATPGLGEALVGGRITPDSWRIERGRVIDHRPGVLTTRTDRRGDHLVDLPAPPRLGPCLSTADVLAVDAAARRAQDVLGHPVDLEWALAGGRVRVLQARPITASPVPTSTRPVIDEPDEPDGPDEPGDRSTTILWGAGAAAGRAHGPARIVHGPTDFACVRAGDILICRTTDPAWTPLFRIAAGVVTETGGVLSHAAIVARELGIPAVLAVPGVTTTIEDGDTISLDGATGRIDRQARP</sequence>
<feature type="domain" description="PEP-utilising enzyme mobile" evidence="2">
    <location>
        <begin position="338"/>
        <end position="407"/>
    </location>
</feature>
<evidence type="ECO:0000259" key="3">
    <source>
        <dbReference type="Pfam" id="PF01326"/>
    </source>
</evidence>
<protein>
    <recommendedName>
        <fullName evidence="6">Pyruvate, water dikinase</fullName>
    </recommendedName>
</protein>
<dbReference type="InterPro" id="IPR002192">
    <property type="entry name" value="PPDK_AMP/ATP-bd"/>
</dbReference>
<dbReference type="InterPro" id="IPR036637">
    <property type="entry name" value="Phosphohistidine_dom_sf"/>
</dbReference>
<dbReference type="Pfam" id="PF01326">
    <property type="entry name" value="PPDK_N"/>
    <property type="match status" value="1"/>
</dbReference>
<comment type="caution">
    <text evidence="4">The sequence shown here is derived from an EMBL/GenBank/DDBJ whole genome shotgun (WGS) entry which is preliminary data.</text>
</comment>
<accession>A0ABQ6IME8</accession>
<evidence type="ECO:0000313" key="4">
    <source>
        <dbReference type="EMBL" id="GMA39114.1"/>
    </source>
</evidence>
<dbReference type="SUPFAM" id="SSF56059">
    <property type="entry name" value="Glutathione synthetase ATP-binding domain-like"/>
    <property type="match status" value="1"/>
</dbReference>
<organism evidence="4 5">
    <name type="scientific">Mobilicoccus caccae</name>
    <dbReference type="NCBI Taxonomy" id="1859295"/>
    <lineage>
        <taxon>Bacteria</taxon>
        <taxon>Bacillati</taxon>
        <taxon>Actinomycetota</taxon>
        <taxon>Actinomycetes</taxon>
        <taxon>Micrococcales</taxon>
        <taxon>Dermatophilaceae</taxon>
        <taxon>Mobilicoccus</taxon>
    </lineage>
</organism>
<dbReference type="Gene3D" id="3.30.470.20">
    <property type="entry name" value="ATP-grasp fold, B domain"/>
    <property type="match status" value="1"/>
</dbReference>